<dbReference type="GO" id="GO:0016477">
    <property type="term" value="P:cell migration"/>
    <property type="evidence" value="ECO:0007669"/>
    <property type="project" value="TreeGrafter"/>
</dbReference>
<reference evidence="2 3" key="1">
    <citation type="submission" date="2015-12" db="EMBL/GenBank/DDBJ databases">
        <title>Dictyostelia acquired genes for synthesis and detection of signals that induce cell-type specialization by lateral gene transfer from prokaryotes.</title>
        <authorList>
            <person name="Gloeckner G."/>
            <person name="Schaap P."/>
        </authorList>
    </citation>
    <scope>NUCLEOTIDE SEQUENCE [LARGE SCALE GENOMIC DNA]</scope>
    <source>
        <strain evidence="2 3">TK</strain>
    </source>
</reference>
<dbReference type="PANTHER" id="PTHR24112:SF28">
    <property type="entry name" value="LEUCINE-RICH REPEAT-CONTAINING PROTEIN-RELATED"/>
    <property type="match status" value="1"/>
</dbReference>
<dbReference type="InterPro" id="IPR032675">
    <property type="entry name" value="LRR_dom_sf"/>
</dbReference>
<dbReference type="GO" id="GO:0005886">
    <property type="term" value="C:plasma membrane"/>
    <property type="evidence" value="ECO:0007669"/>
    <property type="project" value="TreeGrafter"/>
</dbReference>
<dbReference type="InterPro" id="IPR001611">
    <property type="entry name" value="Leu-rich_rpt"/>
</dbReference>
<dbReference type="Pfam" id="PF13516">
    <property type="entry name" value="LRR_6"/>
    <property type="match status" value="2"/>
</dbReference>
<protein>
    <submittedName>
        <fullName evidence="2">Leucine-rich repeat-containing protein (LRR)</fullName>
    </submittedName>
</protein>
<keyword evidence="3" id="KW-1185">Reference proteome</keyword>
<accession>A0A151Z9Q4</accession>
<feature type="compositionally biased region" description="Basic and acidic residues" evidence="1">
    <location>
        <begin position="805"/>
        <end position="824"/>
    </location>
</feature>
<evidence type="ECO:0000313" key="3">
    <source>
        <dbReference type="Proteomes" id="UP000076078"/>
    </source>
</evidence>
<evidence type="ECO:0000256" key="1">
    <source>
        <dbReference type="SAM" id="MobiDB-lite"/>
    </source>
</evidence>
<name>A0A151Z9Q4_TIELA</name>
<dbReference type="Proteomes" id="UP000076078">
    <property type="component" value="Unassembled WGS sequence"/>
</dbReference>
<dbReference type="SMART" id="SM00368">
    <property type="entry name" value="LRR_RI"/>
    <property type="match status" value="4"/>
</dbReference>
<dbReference type="SUPFAM" id="SSF52047">
    <property type="entry name" value="RNI-like"/>
    <property type="match status" value="1"/>
</dbReference>
<organism evidence="2 3">
    <name type="scientific">Tieghemostelium lacteum</name>
    <name type="common">Slime mold</name>
    <name type="synonym">Dictyostelium lacteum</name>
    <dbReference type="NCBI Taxonomy" id="361077"/>
    <lineage>
        <taxon>Eukaryota</taxon>
        <taxon>Amoebozoa</taxon>
        <taxon>Evosea</taxon>
        <taxon>Eumycetozoa</taxon>
        <taxon>Dictyostelia</taxon>
        <taxon>Dictyosteliales</taxon>
        <taxon>Raperosteliaceae</taxon>
        <taxon>Tieghemostelium</taxon>
    </lineage>
</organism>
<dbReference type="PANTHER" id="PTHR24112">
    <property type="entry name" value="LEUCINE-RICH REPEAT, ISOFORM F-RELATED"/>
    <property type="match status" value="1"/>
</dbReference>
<feature type="region of interest" description="Disordered" evidence="1">
    <location>
        <begin position="798"/>
        <end position="824"/>
    </location>
</feature>
<feature type="compositionally biased region" description="Basic and acidic residues" evidence="1">
    <location>
        <begin position="714"/>
        <end position="724"/>
    </location>
</feature>
<proteinExistence type="predicted"/>
<dbReference type="InterPro" id="IPR051279">
    <property type="entry name" value="PP1-Reg/Actin-Interact_Protein"/>
</dbReference>
<dbReference type="GO" id="GO:0030027">
    <property type="term" value="C:lamellipodium"/>
    <property type="evidence" value="ECO:0007669"/>
    <property type="project" value="TreeGrafter"/>
</dbReference>
<dbReference type="AlphaFoldDB" id="A0A151Z9Q4"/>
<dbReference type="STRING" id="361077.A0A151Z9Q4"/>
<dbReference type="GO" id="GO:0034315">
    <property type="term" value="P:regulation of Arp2/3 complex-mediated actin nucleation"/>
    <property type="evidence" value="ECO:0007669"/>
    <property type="project" value="TreeGrafter"/>
</dbReference>
<dbReference type="FunCoup" id="A0A151Z9Q4">
    <property type="interactions" value="1"/>
</dbReference>
<gene>
    <name evidence="2" type="ORF">DLAC_09314</name>
</gene>
<evidence type="ECO:0000313" key="2">
    <source>
        <dbReference type="EMBL" id="KYQ90678.1"/>
    </source>
</evidence>
<dbReference type="Gene3D" id="3.80.10.10">
    <property type="entry name" value="Ribonuclease Inhibitor"/>
    <property type="match status" value="1"/>
</dbReference>
<feature type="region of interest" description="Disordered" evidence="1">
    <location>
        <begin position="713"/>
        <end position="748"/>
    </location>
</feature>
<feature type="compositionally biased region" description="Polar residues" evidence="1">
    <location>
        <begin position="725"/>
        <end position="748"/>
    </location>
</feature>
<dbReference type="OrthoDB" id="18598at2759"/>
<dbReference type="OMA" id="YIAHSHY"/>
<dbReference type="InParanoid" id="A0A151Z9Q4"/>
<dbReference type="EMBL" id="LODT01000037">
    <property type="protein sequence ID" value="KYQ90678.1"/>
    <property type="molecule type" value="Genomic_DNA"/>
</dbReference>
<sequence length="824" mass="92229">MTSNQIDSPPLEVLESDQAFIDEQIGPLGGIFGEEITCQCPVSVTRNDKDTQLNQRILVVGKYKLLLIKKTKFNKKVKKSIHLYDLIEISEPLVNLQFPDTIEIKYKDAESNSISTFLLKAASRQIESIIIKTLAITTYSISKGFPQEVLLRINLPLSRYQPLKFDHNFGVDGKGIAEQYIAHSHYFKRKATLDFLRHLETLYQTRYPVLDLTQIPGIDASCSLGFNLFTSIICLRHNPFIRSLRISSVPHINVVSSVGEMLQTNTTITEIVICNLLTEQSFTPLGHALAMGNCNIQVLDISNNMMNYESVSMIIEGLSQYHHSLVSLNMSKCNIPPKGIALLFECFEKNLEMSLTVETLDLSDNRFQDSGSAAFASWISKTRGFNSLTKLILQNTQLNLTTLSPPFRTLKLESLDISRNSINLSSAKILSSECLECLSSLKYLSMTSCSLIGDSVQLIIVALGKSQKVLSNLQLNIASNSFAAKTANILSQLLPEYTYISGLDLSFNNFNTKQLVDILGSLHNNKQLKALDIGHNSFNSNDEQLMQAVVSFVHNHQSLEKLGLGCINRPLGQSLHNLIQFLAINKSITALDLTGNDLNDHGACLLADTLRQNKILKKLFIAGNKFTAVGWDSLASPFVYFRNTTLIHMELPQIHEPILQSDSIQAILPLAKRQQMEDLFFRIRMQLTLNKSKVPSSSRYQYLPQHDPPIYIKPKADVPDHLRDPNQSSNSNLKIITNGTGSLRLNSPNQKASISSIFSKPLTLLNIDLQKSSNSELPNSNSIENGLNTISRKFSISSNNSSTWKNDDESWKNQDHYDNEEDLK</sequence>
<comment type="caution">
    <text evidence="2">The sequence shown here is derived from an EMBL/GenBank/DDBJ whole genome shotgun (WGS) entry which is preliminary data.</text>
</comment>